<dbReference type="EMBL" id="BAAAYN010000057">
    <property type="protein sequence ID" value="GAA3396625.1"/>
    <property type="molecule type" value="Genomic_DNA"/>
</dbReference>
<comment type="caution">
    <text evidence="2">The sequence shown here is derived from an EMBL/GenBank/DDBJ whole genome shotgun (WGS) entry which is preliminary data.</text>
</comment>
<keyword evidence="1" id="KW-0732">Signal</keyword>
<evidence type="ECO:0000313" key="3">
    <source>
        <dbReference type="Proteomes" id="UP001501676"/>
    </source>
</evidence>
<reference evidence="3" key="1">
    <citation type="journal article" date="2019" name="Int. J. Syst. Evol. Microbiol.">
        <title>The Global Catalogue of Microorganisms (GCM) 10K type strain sequencing project: providing services to taxonomists for standard genome sequencing and annotation.</title>
        <authorList>
            <consortium name="The Broad Institute Genomics Platform"/>
            <consortium name="The Broad Institute Genome Sequencing Center for Infectious Disease"/>
            <person name="Wu L."/>
            <person name="Ma J."/>
        </authorList>
    </citation>
    <scope>NUCLEOTIDE SEQUENCE [LARGE SCALE GENOMIC DNA]</scope>
    <source>
        <strain evidence="3">JCM 9458</strain>
    </source>
</reference>
<gene>
    <name evidence="2" type="ORF">GCM10020369_74060</name>
</gene>
<sequence>MKRLSKAVVAGLSIFTIGALISPTAVEAATKYFSTTKTVTARGSVNCPAGYKVTGGGYSIPSDRYTDTLVDQYVVTASYPSASGWRVTATRTRTTLDEKEGIVSTTTPYSATVYAMCVG</sequence>
<protein>
    <recommendedName>
        <fullName evidence="4">Secreted protein</fullName>
    </recommendedName>
</protein>
<feature type="signal peptide" evidence="1">
    <location>
        <begin position="1"/>
        <end position="28"/>
    </location>
</feature>
<name>A0ABP6TAR4_9ACTN</name>
<dbReference type="RefSeq" id="WP_345732965.1">
    <property type="nucleotide sequence ID" value="NZ_BAAAYN010000057.1"/>
</dbReference>
<organism evidence="2 3">
    <name type="scientific">Cryptosporangium minutisporangium</name>
    <dbReference type="NCBI Taxonomy" id="113569"/>
    <lineage>
        <taxon>Bacteria</taxon>
        <taxon>Bacillati</taxon>
        <taxon>Actinomycetota</taxon>
        <taxon>Actinomycetes</taxon>
        <taxon>Cryptosporangiales</taxon>
        <taxon>Cryptosporangiaceae</taxon>
        <taxon>Cryptosporangium</taxon>
    </lineage>
</organism>
<evidence type="ECO:0008006" key="4">
    <source>
        <dbReference type="Google" id="ProtNLM"/>
    </source>
</evidence>
<evidence type="ECO:0000256" key="1">
    <source>
        <dbReference type="SAM" id="SignalP"/>
    </source>
</evidence>
<accession>A0ABP6TAR4</accession>
<proteinExistence type="predicted"/>
<evidence type="ECO:0000313" key="2">
    <source>
        <dbReference type="EMBL" id="GAA3396625.1"/>
    </source>
</evidence>
<keyword evidence="3" id="KW-1185">Reference proteome</keyword>
<feature type="chain" id="PRO_5045791316" description="Secreted protein" evidence="1">
    <location>
        <begin position="29"/>
        <end position="119"/>
    </location>
</feature>
<dbReference type="Proteomes" id="UP001501676">
    <property type="component" value="Unassembled WGS sequence"/>
</dbReference>